<dbReference type="GO" id="GO:0003677">
    <property type="term" value="F:DNA binding"/>
    <property type="evidence" value="ECO:0007669"/>
    <property type="project" value="UniProtKB-UniRule"/>
</dbReference>
<evidence type="ECO:0000313" key="3">
    <source>
        <dbReference type="Proteomes" id="UP000515561"/>
    </source>
</evidence>
<dbReference type="InterPro" id="IPR001647">
    <property type="entry name" value="HTH_TetR"/>
</dbReference>
<dbReference type="InterPro" id="IPR009057">
    <property type="entry name" value="Homeodomain-like_sf"/>
</dbReference>
<dbReference type="PROSITE" id="PS50977">
    <property type="entry name" value="HTH_TETR_2"/>
    <property type="match status" value="1"/>
</dbReference>
<dbReference type="RefSeq" id="WP_184094304.1">
    <property type="nucleotide sequence ID" value="NZ_AP023367.1"/>
</dbReference>
<dbReference type="Proteomes" id="UP000515561">
    <property type="component" value="Chromosome"/>
</dbReference>
<proteinExistence type="predicted"/>
<dbReference type="PANTHER" id="PTHR43479:SF11">
    <property type="entry name" value="ACREF_ENVCD OPERON REPRESSOR-RELATED"/>
    <property type="match status" value="1"/>
</dbReference>
<accession>A0A6S6R3C9</accession>
<name>A0A6S6R3C9_9FIRM</name>
<dbReference type="KEGG" id="acel:acsn021_15810"/>
<dbReference type="InterPro" id="IPR023772">
    <property type="entry name" value="DNA-bd_HTH_TetR-type_CS"/>
</dbReference>
<dbReference type="EMBL" id="AP023367">
    <property type="protein sequence ID" value="BCJ94012.1"/>
    <property type="molecule type" value="Genomic_DNA"/>
</dbReference>
<dbReference type="InterPro" id="IPR036271">
    <property type="entry name" value="Tet_transcr_reg_TetR-rel_C_sf"/>
</dbReference>
<dbReference type="Pfam" id="PF00440">
    <property type="entry name" value="TetR_N"/>
    <property type="match status" value="1"/>
</dbReference>
<protein>
    <submittedName>
        <fullName evidence="2">Uncharacterized protein</fullName>
    </submittedName>
</protein>
<sequence>MNPEIKHRARKQELFQQINQLIEKEGFANLTIRKICKNLDISIGTFYHYFPDKSDIAWILFSDIDNYFETEVVKEFSDKEPDNLITFSMEYGAFIMKRGVENCRCINLAPLKSKGHSYLDEGRSIFLNLYGIFQRGTEKEQFALTGDSLETARMYMILLRGYCTDWAKREGNYDLVDALKRFSILFCKSLINNPS</sequence>
<reference evidence="2 3" key="1">
    <citation type="journal article" date="2016" name="Int. J. Syst. Evol. Microbiol.">
        <title>Descriptions of Anaerotaenia torta gen. nov., sp. nov. and Anaerocolumna cellulosilytica gen. nov., sp. nov. isolated from a methanogenic reactor of cattle waste.</title>
        <authorList>
            <person name="Uek A."/>
            <person name="Ohtaki Y."/>
            <person name="Kaku N."/>
            <person name="Ueki K."/>
        </authorList>
    </citation>
    <scope>NUCLEOTIDE SEQUENCE [LARGE SCALE GENOMIC DNA]</scope>
    <source>
        <strain evidence="2 3">SN021</strain>
    </source>
</reference>
<dbReference type="PANTHER" id="PTHR43479">
    <property type="entry name" value="ACREF/ENVCD OPERON REPRESSOR-RELATED"/>
    <property type="match status" value="1"/>
</dbReference>
<keyword evidence="3" id="KW-1185">Reference proteome</keyword>
<dbReference type="Gene3D" id="1.10.357.10">
    <property type="entry name" value="Tetracycline Repressor, domain 2"/>
    <property type="match status" value="1"/>
</dbReference>
<keyword evidence="1" id="KW-0238">DNA-binding</keyword>
<dbReference type="AlphaFoldDB" id="A0A6S6R3C9"/>
<organism evidence="2 3">
    <name type="scientific">Anaerocolumna cellulosilytica</name>
    <dbReference type="NCBI Taxonomy" id="433286"/>
    <lineage>
        <taxon>Bacteria</taxon>
        <taxon>Bacillati</taxon>
        <taxon>Bacillota</taxon>
        <taxon>Clostridia</taxon>
        <taxon>Lachnospirales</taxon>
        <taxon>Lachnospiraceae</taxon>
        <taxon>Anaerocolumna</taxon>
    </lineage>
</organism>
<evidence type="ECO:0000313" key="2">
    <source>
        <dbReference type="EMBL" id="BCJ94012.1"/>
    </source>
</evidence>
<gene>
    <name evidence="2" type="ORF">acsn021_15810</name>
</gene>
<dbReference type="InterPro" id="IPR050624">
    <property type="entry name" value="HTH-type_Tx_Regulator"/>
</dbReference>
<dbReference type="SUPFAM" id="SSF48498">
    <property type="entry name" value="Tetracyclin repressor-like, C-terminal domain"/>
    <property type="match status" value="1"/>
</dbReference>
<dbReference type="PROSITE" id="PS01081">
    <property type="entry name" value="HTH_TETR_1"/>
    <property type="match status" value="1"/>
</dbReference>
<dbReference type="SUPFAM" id="SSF46689">
    <property type="entry name" value="Homeodomain-like"/>
    <property type="match status" value="1"/>
</dbReference>
<evidence type="ECO:0000256" key="1">
    <source>
        <dbReference type="ARBA" id="ARBA00023125"/>
    </source>
</evidence>